<evidence type="ECO:0000259" key="5">
    <source>
        <dbReference type="Pfam" id="PF07992"/>
    </source>
</evidence>
<keyword evidence="8" id="KW-1185">Reference proteome</keyword>
<dbReference type="SUPFAM" id="SSF55424">
    <property type="entry name" value="FAD/NAD-linked reductases, dimerisation (C-terminal) domain"/>
    <property type="match status" value="1"/>
</dbReference>
<dbReference type="RefSeq" id="WP_093582068.1">
    <property type="nucleotide sequence ID" value="NZ_FPBA01000017.1"/>
</dbReference>
<keyword evidence="4" id="KW-0560">Oxidoreductase</keyword>
<dbReference type="Pfam" id="PF14759">
    <property type="entry name" value="Reductase_C"/>
    <property type="match status" value="1"/>
</dbReference>
<gene>
    <name evidence="7" type="ORF">SAMN05660657_03968</name>
</gene>
<keyword evidence="7" id="KW-0223">Dioxygenase</keyword>
<dbReference type="GO" id="GO:0016651">
    <property type="term" value="F:oxidoreductase activity, acting on NAD(P)H"/>
    <property type="evidence" value="ECO:0007669"/>
    <property type="project" value="TreeGrafter"/>
</dbReference>
<dbReference type="Proteomes" id="UP000199546">
    <property type="component" value="Unassembled WGS sequence"/>
</dbReference>
<organism evidence="7 8">
    <name type="scientific">Geodermatophilus amargosae</name>
    <dbReference type="NCBI Taxonomy" id="1296565"/>
    <lineage>
        <taxon>Bacteria</taxon>
        <taxon>Bacillati</taxon>
        <taxon>Actinomycetota</taxon>
        <taxon>Actinomycetes</taxon>
        <taxon>Geodermatophilales</taxon>
        <taxon>Geodermatophilaceae</taxon>
        <taxon>Geodermatophilus</taxon>
    </lineage>
</organism>
<dbReference type="InterPro" id="IPR028202">
    <property type="entry name" value="Reductase_C"/>
</dbReference>
<dbReference type="Pfam" id="PF07992">
    <property type="entry name" value="Pyr_redox_2"/>
    <property type="match status" value="1"/>
</dbReference>
<dbReference type="SUPFAM" id="SSF51905">
    <property type="entry name" value="FAD/NAD(P)-binding domain"/>
    <property type="match status" value="1"/>
</dbReference>
<dbReference type="STRING" id="1296565.SAMN05660657_03968"/>
<dbReference type="InterPro" id="IPR050446">
    <property type="entry name" value="FAD-oxidoreductase/Apoptosis"/>
</dbReference>
<evidence type="ECO:0000313" key="8">
    <source>
        <dbReference type="Proteomes" id="UP000199546"/>
    </source>
</evidence>
<sequence>MRIVVVGASLAGVRTVEGLRRRGSDADVVLVGAEPGPHGGIAGDGIAADRPPLSKAFLADAAVEAKPLTDRARLGALGVGLVTGRAVDLDLDRRRVGLHGGEQVGFDALVVATGSTPRTVPGLEPREGVWTLRTATDAAAIRAACPEGGRVVVVGGGFIGAEVAWTLRQSGRAVALVEPLPSLMARGLGPELGAAFTRRHAAAGVALHTGAGVAALEGGERVTSVLLTDGTSLPADVVVLGLGTVPETGWLAGAGLDLRDGVVCDERLAAAGAEGVWAVGDVARWRHPRAGEDVRVEHWTNAVETAGVVAANLTGTPTVHDAVPYVWSDQLGARLQVFGRVRPGDELRVVVGDLDGSFVALTGGDGQLRSVVGFGAVKALLPFRKLLLAGAGWDEALAAA</sequence>
<feature type="domain" description="FAD/NAD(P)-binding" evidence="5">
    <location>
        <begin position="1"/>
        <end position="306"/>
    </location>
</feature>
<dbReference type="PANTHER" id="PTHR43557:SF2">
    <property type="entry name" value="RIESKE DOMAIN-CONTAINING PROTEIN-RELATED"/>
    <property type="match status" value="1"/>
</dbReference>
<dbReference type="InterPro" id="IPR036188">
    <property type="entry name" value="FAD/NAD-bd_sf"/>
</dbReference>
<dbReference type="GO" id="GO:0051213">
    <property type="term" value="F:dioxygenase activity"/>
    <property type="evidence" value="ECO:0007669"/>
    <property type="project" value="UniProtKB-KW"/>
</dbReference>
<keyword evidence="2" id="KW-0285">Flavoprotein</keyword>
<dbReference type="Gene3D" id="3.50.50.60">
    <property type="entry name" value="FAD/NAD(P)-binding domain"/>
    <property type="match status" value="2"/>
</dbReference>
<dbReference type="Gene3D" id="3.30.390.30">
    <property type="match status" value="1"/>
</dbReference>
<dbReference type="OrthoDB" id="1145at2"/>
<keyword evidence="3" id="KW-0274">FAD</keyword>
<name>A0A1I7C1P5_9ACTN</name>
<dbReference type="PANTHER" id="PTHR43557">
    <property type="entry name" value="APOPTOSIS-INDUCING FACTOR 1"/>
    <property type="match status" value="1"/>
</dbReference>
<evidence type="ECO:0000256" key="2">
    <source>
        <dbReference type="ARBA" id="ARBA00022630"/>
    </source>
</evidence>
<dbReference type="EMBL" id="FPBA01000017">
    <property type="protein sequence ID" value="SFT93325.1"/>
    <property type="molecule type" value="Genomic_DNA"/>
</dbReference>
<dbReference type="InterPro" id="IPR023753">
    <property type="entry name" value="FAD/NAD-binding_dom"/>
</dbReference>
<dbReference type="InterPro" id="IPR016156">
    <property type="entry name" value="FAD/NAD-linked_Rdtase_dimer_sf"/>
</dbReference>
<dbReference type="GO" id="GO:0005737">
    <property type="term" value="C:cytoplasm"/>
    <property type="evidence" value="ECO:0007669"/>
    <property type="project" value="TreeGrafter"/>
</dbReference>
<evidence type="ECO:0000256" key="3">
    <source>
        <dbReference type="ARBA" id="ARBA00022827"/>
    </source>
</evidence>
<dbReference type="AlphaFoldDB" id="A0A1I7C1P5"/>
<dbReference type="PRINTS" id="PR00368">
    <property type="entry name" value="FADPNR"/>
</dbReference>
<dbReference type="PRINTS" id="PR00411">
    <property type="entry name" value="PNDRDTASEI"/>
</dbReference>
<reference evidence="8" key="1">
    <citation type="submission" date="2016-10" db="EMBL/GenBank/DDBJ databases">
        <authorList>
            <person name="Varghese N."/>
            <person name="Submissions S."/>
        </authorList>
    </citation>
    <scope>NUCLEOTIDE SEQUENCE [LARGE SCALE GENOMIC DNA]</scope>
    <source>
        <strain evidence="8">DSM 46136</strain>
    </source>
</reference>
<evidence type="ECO:0000313" key="7">
    <source>
        <dbReference type="EMBL" id="SFT93325.1"/>
    </source>
</evidence>
<comment type="cofactor">
    <cofactor evidence="1">
        <name>FAD</name>
        <dbReference type="ChEBI" id="CHEBI:57692"/>
    </cofactor>
</comment>
<evidence type="ECO:0000259" key="6">
    <source>
        <dbReference type="Pfam" id="PF14759"/>
    </source>
</evidence>
<evidence type="ECO:0000256" key="4">
    <source>
        <dbReference type="ARBA" id="ARBA00023002"/>
    </source>
</evidence>
<accession>A0A1I7C1P5</accession>
<feature type="domain" description="Reductase C-terminal" evidence="6">
    <location>
        <begin position="325"/>
        <end position="398"/>
    </location>
</feature>
<evidence type="ECO:0000256" key="1">
    <source>
        <dbReference type="ARBA" id="ARBA00001974"/>
    </source>
</evidence>
<proteinExistence type="predicted"/>
<protein>
    <submittedName>
        <fullName evidence="7">3-phenylpropionate/trans-cinnamate dioxygenase ferredoxin reductase subunit</fullName>
    </submittedName>
</protein>